<evidence type="ECO:0000313" key="2">
    <source>
        <dbReference type="EMBL" id="MBP1923293.1"/>
    </source>
</evidence>
<keyword evidence="3" id="KW-1185">Reference proteome</keyword>
<dbReference type="Proteomes" id="UP000823588">
    <property type="component" value="Unassembled WGS sequence"/>
</dbReference>
<protein>
    <submittedName>
        <fullName evidence="2">Uncharacterized protein</fullName>
    </submittedName>
</protein>
<organism evidence="2 3">
    <name type="scientific">Halorubrum alkaliphilum</name>
    <dbReference type="NCBI Taxonomy" id="261290"/>
    <lineage>
        <taxon>Archaea</taxon>
        <taxon>Methanobacteriati</taxon>
        <taxon>Methanobacteriota</taxon>
        <taxon>Stenosarchaea group</taxon>
        <taxon>Halobacteria</taxon>
        <taxon>Halobacteriales</taxon>
        <taxon>Haloferacaceae</taxon>
        <taxon>Halorubrum</taxon>
    </lineage>
</organism>
<name>A0A8T4GGL3_9EURY</name>
<feature type="compositionally biased region" description="Basic and acidic residues" evidence="1">
    <location>
        <begin position="24"/>
        <end position="33"/>
    </location>
</feature>
<evidence type="ECO:0000313" key="3">
    <source>
        <dbReference type="Proteomes" id="UP000823588"/>
    </source>
</evidence>
<gene>
    <name evidence="2" type="ORF">J2751_002332</name>
</gene>
<feature type="region of interest" description="Disordered" evidence="1">
    <location>
        <begin position="1"/>
        <end position="39"/>
    </location>
</feature>
<accession>A0A8T4GGL3</accession>
<reference evidence="2" key="1">
    <citation type="submission" date="2021-03" db="EMBL/GenBank/DDBJ databases">
        <title>Genomic Encyclopedia of Type Strains, Phase IV (KMG-IV): sequencing the most valuable type-strain genomes for metagenomic binning, comparative biology and taxonomic classification.</title>
        <authorList>
            <person name="Goeker M."/>
        </authorList>
    </citation>
    <scope>NUCLEOTIDE SEQUENCE</scope>
    <source>
        <strain evidence="2">DSM 23564</strain>
    </source>
</reference>
<comment type="caution">
    <text evidence="2">The sequence shown here is derived from an EMBL/GenBank/DDBJ whole genome shotgun (WGS) entry which is preliminary data.</text>
</comment>
<sequence>MSAESEEQSDQEKARESLLSGGERVSKGRQRGDDDSDDS</sequence>
<dbReference type="EMBL" id="JAGGKQ010000019">
    <property type="protein sequence ID" value="MBP1923293.1"/>
    <property type="molecule type" value="Genomic_DNA"/>
</dbReference>
<dbReference type="AlphaFoldDB" id="A0A8T4GGL3"/>
<proteinExistence type="predicted"/>
<evidence type="ECO:0000256" key="1">
    <source>
        <dbReference type="SAM" id="MobiDB-lite"/>
    </source>
</evidence>